<organism evidence="1 2">
    <name type="scientific">Pseudomonas cavernae</name>
    <dbReference type="NCBI Taxonomy" id="2320867"/>
    <lineage>
        <taxon>Bacteria</taxon>
        <taxon>Pseudomonadati</taxon>
        <taxon>Pseudomonadota</taxon>
        <taxon>Gammaproteobacteria</taxon>
        <taxon>Pseudomonadales</taxon>
        <taxon>Pseudomonadaceae</taxon>
        <taxon>Pseudomonas</taxon>
    </lineage>
</organism>
<dbReference type="PROSITE" id="PS51257">
    <property type="entry name" value="PROKAR_LIPOPROTEIN"/>
    <property type="match status" value="1"/>
</dbReference>
<dbReference type="OrthoDB" id="5767052at2"/>
<dbReference type="KEGG" id="pcav:D3880_16870"/>
<keyword evidence="2" id="KW-1185">Reference proteome</keyword>
<dbReference type="InterPro" id="IPR016875">
    <property type="entry name" value="UCP028200"/>
</dbReference>
<dbReference type="Proteomes" id="UP000265560">
    <property type="component" value="Chromosome"/>
</dbReference>
<protein>
    <recommendedName>
        <fullName evidence="3">Lipoprotein</fullName>
    </recommendedName>
</protein>
<reference evidence="2" key="1">
    <citation type="submission" date="2018-09" db="EMBL/GenBank/DDBJ databases">
        <authorList>
            <person name="Zhu H."/>
        </authorList>
    </citation>
    <scope>NUCLEOTIDE SEQUENCE [LARGE SCALE GENOMIC DNA]</scope>
    <source>
        <strain evidence="2">K2W31S-8</strain>
    </source>
</reference>
<dbReference type="Pfam" id="PF19795">
    <property type="entry name" value="DUF6279"/>
    <property type="match status" value="1"/>
</dbReference>
<dbReference type="PIRSF" id="PIRSF028200">
    <property type="entry name" value="UCP028200"/>
    <property type="match status" value="1"/>
</dbReference>
<evidence type="ECO:0000313" key="2">
    <source>
        <dbReference type="Proteomes" id="UP000265560"/>
    </source>
</evidence>
<name>A0A385Z5Z4_9PSED</name>
<gene>
    <name evidence="1" type="ORF">D3880_16870</name>
</gene>
<evidence type="ECO:0000313" key="1">
    <source>
        <dbReference type="EMBL" id="AYC33930.1"/>
    </source>
</evidence>
<dbReference type="EMBL" id="CP032419">
    <property type="protein sequence ID" value="AYC33930.1"/>
    <property type="molecule type" value="Genomic_DNA"/>
</dbReference>
<dbReference type="AlphaFoldDB" id="A0A385Z5Z4"/>
<dbReference type="RefSeq" id="WP_119894585.1">
    <property type="nucleotide sequence ID" value="NZ_CP032419.1"/>
</dbReference>
<proteinExistence type="predicted"/>
<sequence>MPLPRSAFTLLLTLLLAACSRLDLVYQNLDRLMLWWIDDYLNLDSVQKSWLQPRLQAELQWHCRSQLPSYVAWQAELQRLLAQQPLQAAQIEAQFAAINSAQQTIAAHTAPVATELLRGLSPRQIAALRSRLTEEQEKLAEEYLALPPDKQIATRAERMEKRLRPWLGRLNPAQQARVQGWAKQMHGYDRLWLDNRQHWQQELLATLEVRHSADFQPRLTRLLQQRKSLWSPTYRQAFRTGQQAFAELLADLLNGASAQQREHLLSRLDELRENLAELDCQG</sequence>
<accession>A0A385Z5Z4</accession>
<evidence type="ECO:0008006" key="3">
    <source>
        <dbReference type="Google" id="ProtNLM"/>
    </source>
</evidence>